<dbReference type="AlphaFoldDB" id="A0A2X0PER4"/>
<evidence type="ECO:0000313" key="2">
    <source>
        <dbReference type="Proteomes" id="UP000249464"/>
    </source>
</evidence>
<protein>
    <submittedName>
        <fullName evidence="1">BQ5605_C009g05480 protein</fullName>
    </submittedName>
</protein>
<dbReference type="Proteomes" id="UP000249464">
    <property type="component" value="Unassembled WGS sequence"/>
</dbReference>
<gene>
    <name evidence="1" type="primary">BQ5605_C009g05480</name>
    <name evidence="1" type="ORF">BQ5605_C009G05480</name>
</gene>
<proteinExistence type="predicted"/>
<accession>A0A2X0PER4</accession>
<reference evidence="1 2" key="1">
    <citation type="submission" date="2016-11" db="EMBL/GenBank/DDBJ databases">
        <authorList>
            <person name="Jaros S."/>
            <person name="Januszkiewicz K."/>
            <person name="Wedrychowicz H."/>
        </authorList>
    </citation>
    <scope>NUCLEOTIDE SEQUENCE [LARGE SCALE GENOMIC DNA]</scope>
</reference>
<organism evidence="1 2">
    <name type="scientific">Microbotryum silenes-dioicae</name>
    <dbReference type="NCBI Taxonomy" id="796604"/>
    <lineage>
        <taxon>Eukaryota</taxon>
        <taxon>Fungi</taxon>
        <taxon>Dikarya</taxon>
        <taxon>Basidiomycota</taxon>
        <taxon>Pucciniomycotina</taxon>
        <taxon>Microbotryomycetes</taxon>
        <taxon>Microbotryales</taxon>
        <taxon>Microbotryaceae</taxon>
        <taxon>Microbotryum</taxon>
    </lineage>
</organism>
<evidence type="ECO:0000313" key="1">
    <source>
        <dbReference type="EMBL" id="SGY81179.1"/>
    </source>
</evidence>
<keyword evidence="2" id="KW-1185">Reference proteome</keyword>
<dbReference type="EMBL" id="FQNC01000049">
    <property type="protein sequence ID" value="SGY81179.1"/>
    <property type="molecule type" value="Genomic_DNA"/>
</dbReference>
<name>A0A2X0PER4_9BASI</name>
<sequence length="42" mass="4568">MYCGSPSRGSRAGRGFEAMPSRHSQVIAYTNRHHECCLLGGS</sequence>